<evidence type="ECO:0000313" key="3">
    <source>
        <dbReference type="Proteomes" id="UP000289738"/>
    </source>
</evidence>
<comment type="caution">
    <text evidence="2">The sequence shown here is derived from an EMBL/GenBank/DDBJ whole genome shotgun (WGS) entry which is preliminary data.</text>
</comment>
<accession>A0A445DXF1</accession>
<feature type="compositionally biased region" description="Gly residues" evidence="1">
    <location>
        <begin position="144"/>
        <end position="154"/>
    </location>
</feature>
<dbReference type="Proteomes" id="UP000289738">
    <property type="component" value="Chromosome A03"/>
</dbReference>
<sequence length="162" mass="17110">MASAARLEAAIILDVEPATSLLSILNNKCNSSLSSGCYIGYINIDFHPWLRRRISGLLNHRLKSSDIAAYSMLPSLCSSWSKRAMERGAHQPKHDLIPQARPLFHQDLYSSVTALGVGPTTVSDDQSPSRSAFLVTASAVGSGAASGAGSGAGGNSYQDCEN</sequence>
<organism evidence="2 3">
    <name type="scientific">Arachis hypogaea</name>
    <name type="common">Peanut</name>
    <dbReference type="NCBI Taxonomy" id="3818"/>
    <lineage>
        <taxon>Eukaryota</taxon>
        <taxon>Viridiplantae</taxon>
        <taxon>Streptophyta</taxon>
        <taxon>Embryophyta</taxon>
        <taxon>Tracheophyta</taxon>
        <taxon>Spermatophyta</taxon>
        <taxon>Magnoliopsida</taxon>
        <taxon>eudicotyledons</taxon>
        <taxon>Gunneridae</taxon>
        <taxon>Pentapetalae</taxon>
        <taxon>rosids</taxon>
        <taxon>fabids</taxon>
        <taxon>Fabales</taxon>
        <taxon>Fabaceae</taxon>
        <taxon>Papilionoideae</taxon>
        <taxon>50 kb inversion clade</taxon>
        <taxon>dalbergioids sensu lato</taxon>
        <taxon>Dalbergieae</taxon>
        <taxon>Pterocarpus clade</taxon>
        <taxon>Arachis</taxon>
    </lineage>
</organism>
<reference evidence="2 3" key="1">
    <citation type="submission" date="2019-01" db="EMBL/GenBank/DDBJ databases">
        <title>Sequencing of cultivated peanut Arachis hypogaea provides insights into genome evolution and oil improvement.</title>
        <authorList>
            <person name="Chen X."/>
        </authorList>
    </citation>
    <scope>NUCLEOTIDE SEQUENCE [LARGE SCALE GENOMIC DNA]</scope>
    <source>
        <strain evidence="3">cv. Fuhuasheng</strain>
        <tissue evidence="2">Leaves</tissue>
    </source>
</reference>
<feature type="region of interest" description="Disordered" evidence="1">
    <location>
        <begin position="142"/>
        <end position="162"/>
    </location>
</feature>
<proteinExistence type="predicted"/>
<gene>
    <name evidence="2" type="ORF">Ahy_A03g014295</name>
</gene>
<dbReference type="EMBL" id="SDMP01000003">
    <property type="protein sequence ID" value="RYR67847.1"/>
    <property type="molecule type" value="Genomic_DNA"/>
</dbReference>
<name>A0A445DXF1_ARAHY</name>
<keyword evidence="3" id="KW-1185">Reference proteome</keyword>
<dbReference type="AlphaFoldDB" id="A0A445DXF1"/>
<evidence type="ECO:0000313" key="2">
    <source>
        <dbReference type="EMBL" id="RYR67847.1"/>
    </source>
</evidence>
<protein>
    <submittedName>
        <fullName evidence="2">Uncharacterized protein</fullName>
    </submittedName>
</protein>
<evidence type="ECO:0000256" key="1">
    <source>
        <dbReference type="SAM" id="MobiDB-lite"/>
    </source>
</evidence>